<dbReference type="EMBL" id="JAINUG010003098">
    <property type="protein sequence ID" value="KAJ8344584.1"/>
    <property type="molecule type" value="Genomic_DNA"/>
</dbReference>
<organism evidence="1 2">
    <name type="scientific">Aldrovandia affinis</name>
    <dbReference type="NCBI Taxonomy" id="143900"/>
    <lineage>
        <taxon>Eukaryota</taxon>
        <taxon>Metazoa</taxon>
        <taxon>Chordata</taxon>
        <taxon>Craniata</taxon>
        <taxon>Vertebrata</taxon>
        <taxon>Euteleostomi</taxon>
        <taxon>Actinopterygii</taxon>
        <taxon>Neopterygii</taxon>
        <taxon>Teleostei</taxon>
        <taxon>Notacanthiformes</taxon>
        <taxon>Halosauridae</taxon>
        <taxon>Aldrovandia</taxon>
    </lineage>
</organism>
<comment type="caution">
    <text evidence="1">The sequence shown here is derived from an EMBL/GenBank/DDBJ whole genome shotgun (WGS) entry which is preliminary data.</text>
</comment>
<reference evidence="1" key="1">
    <citation type="journal article" date="2023" name="Science">
        <title>Genome structures resolve the early diversification of teleost fishes.</title>
        <authorList>
            <person name="Parey E."/>
            <person name="Louis A."/>
            <person name="Montfort J."/>
            <person name="Bouchez O."/>
            <person name="Roques C."/>
            <person name="Iampietro C."/>
            <person name="Lluch J."/>
            <person name="Castinel A."/>
            <person name="Donnadieu C."/>
            <person name="Desvignes T."/>
            <person name="Floi Bucao C."/>
            <person name="Jouanno E."/>
            <person name="Wen M."/>
            <person name="Mejri S."/>
            <person name="Dirks R."/>
            <person name="Jansen H."/>
            <person name="Henkel C."/>
            <person name="Chen W.J."/>
            <person name="Zahm M."/>
            <person name="Cabau C."/>
            <person name="Klopp C."/>
            <person name="Thompson A.W."/>
            <person name="Robinson-Rechavi M."/>
            <person name="Braasch I."/>
            <person name="Lecointre G."/>
            <person name="Bobe J."/>
            <person name="Postlethwait J.H."/>
            <person name="Berthelot C."/>
            <person name="Roest Crollius H."/>
            <person name="Guiguen Y."/>
        </authorList>
    </citation>
    <scope>NUCLEOTIDE SEQUENCE</scope>
    <source>
        <strain evidence="1">NC1722</strain>
    </source>
</reference>
<gene>
    <name evidence="1" type="ORF">AAFF_G00234150</name>
</gene>
<evidence type="ECO:0000313" key="2">
    <source>
        <dbReference type="Proteomes" id="UP001221898"/>
    </source>
</evidence>
<name>A0AAD7QZS9_9TELE</name>
<protein>
    <submittedName>
        <fullName evidence="1">Uncharacterized protein</fullName>
    </submittedName>
</protein>
<keyword evidence="2" id="KW-1185">Reference proteome</keyword>
<dbReference type="Proteomes" id="UP001221898">
    <property type="component" value="Unassembled WGS sequence"/>
</dbReference>
<sequence length="67" mass="7625">MQLFRLTLQQLGMWRGTVLVEQQESSLQRQGEEGIGLRKYNCRAFWDAEQPAGEVERTGGGEEQSNP</sequence>
<accession>A0AAD7QZS9</accession>
<proteinExistence type="predicted"/>
<evidence type="ECO:0000313" key="1">
    <source>
        <dbReference type="EMBL" id="KAJ8344584.1"/>
    </source>
</evidence>
<dbReference type="AlphaFoldDB" id="A0AAD7QZS9"/>